<dbReference type="Proteomes" id="UP000030746">
    <property type="component" value="Unassembled WGS sequence"/>
</dbReference>
<feature type="compositionally biased region" description="Polar residues" evidence="1">
    <location>
        <begin position="273"/>
        <end position="290"/>
    </location>
</feature>
<evidence type="ECO:0000313" key="2">
    <source>
        <dbReference type="EMBL" id="ESO97684.1"/>
    </source>
</evidence>
<organism evidence="2 3">
    <name type="scientific">Lottia gigantea</name>
    <name type="common">Giant owl limpet</name>
    <dbReference type="NCBI Taxonomy" id="225164"/>
    <lineage>
        <taxon>Eukaryota</taxon>
        <taxon>Metazoa</taxon>
        <taxon>Spiralia</taxon>
        <taxon>Lophotrochozoa</taxon>
        <taxon>Mollusca</taxon>
        <taxon>Gastropoda</taxon>
        <taxon>Patellogastropoda</taxon>
        <taxon>Lottioidea</taxon>
        <taxon>Lottiidae</taxon>
        <taxon>Lottia</taxon>
    </lineage>
</organism>
<gene>
    <name evidence="2" type="ORF">LOTGIDRAFT_152774</name>
</gene>
<dbReference type="STRING" id="225164.V4C7K8"/>
<dbReference type="HOGENOM" id="CLU_746588_0_0_1"/>
<dbReference type="EMBL" id="KB201304">
    <property type="protein sequence ID" value="ESO97684.1"/>
    <property type="molecule type" value="Genomic_DNA"/>
</dbReference>
<dbReference type="GeneID" id="20235779"/>
<evidence type="ECO:0000256" key="1">
    <source>
        <dbReference type="SAM" id="MobiDB-lite"/>
    </source>
</evidence>
<dbReference type="CTD" id="20235779"/>
<feature type="compositionally biased region" description="Basic and acidic residues" evidence="1">
    <location>
        <begin position="75"/>
        <end position="90"/>
    </location>
</feature>
<keyword evidence="3" id="KW-1185">Reference proteome</keyword>
<feature type="compositionally biased region" description="Polar residues" evidence="1">
    <location>
        <begin position="249"/>
        <end position="261"/>
    </location>
</feature>
<proteinExistence type="predicted"/>
<dbReference type="RefSeq" id="XP_009051539.1">
    <property type="nucleotide sequence ID" value="XM_009053291.1"/>
</dbReference>
<feature type="region of interest" description="Disordered" evidence="1">
    <location>
        <begin position="216"/>
        <end position="310"/>
    </location>
</feature>
<dbReference type="OrthoDB" id="6139124at2759"/>
<accession>V4C7K8</accession>
<sequence>MARLTSQQREQSIGRIHVGQRVQVIPNTFNCSILTIERLWIRYNTINSTDDRPRSGPTRVTTPRRDRYILRQHLHDRFTTDSSCNDKENQHTGPLKRNNESSEKEELIPMCPFAALSQEIGRKERNIVENPKSPDEVSSPTTENKTIDLKLMNEEETGNQTIINNDKSKPDTIPFRENSGSSGMEGFTCPFAALSQGMTVKERDLLFSKFDHKASTEDSELQFHLTRDRPPTPFRRDRTLISKSDDSTKPNGNNSTSTAKNENTEKFGMKSLLSPTSPGTKTTEETSIAKSHNEDSKKLNGNANDGKNLSRPLSLITQDYSKTQHPSENGVTIVSDKSPSSLICGIGALYKTNRPILPKKERTRTRKKIAK</sequence>
<feature type="compositionally biased region" description="Basic and acidic residues" evidence="1">
    <location>
        <begin position="225"/>
        <end position="248"/>
    </location>
</feature>
<feature type="compositionally biased region" description="Basic and acidic residues" evidence="1">
    <location>
        <begin position="97"/>
        <end position="106"/>
    </location>
</feature>
<name>V4C7K8_LOTGI</name>
<dbReference type="KEGG" id="lgi:LOTGIDRAFT_152774"/>
<feature type="region of interest" description="Disordered" evidence="1">
    <location>
        <begin position="75"/>
        <end position="106"/>
    </location>
</feature>
<dbReference type="AlphaFoldDB" id="V4C7K8"/>
<reference evidence="2 3" key="1">
    <citation type="journal article" date="2013" name="Nature">
        <title>Insights into bilaterian evolution from three spiralian genomes.</title>
        <authorList>
            <person name="Simakov O."/>
            <person name="Marletaz F."/>
            <person name="Cho S.J."/>
            <person name="Edsinger-Gonzales E."/>
            <person name="Havlak P."/>
            <person name="Hellsten U."/>
            <person name="Kuo D.H."/>
            <person name="Larsson T."/>
            <person name="Lv J."/>
            <person name="Arendt D."/>
            <person name="Savage R."/>
            <person name="Osoegawa K."/>
            <person name="de Jong P."/>
            <person name="Grimwood J."/>
            <person name="Chapman J.A."/>
            <person name="Shapiro H."/>
            <person name="Aerts A."/>
            <person name="Otillar R.P."/>
            <person name="Terry A.Y."/>
            <person name="Boore J.L."/>
            <person name="Grigoriev I.V."/>
            <person name="Lindberg D.R."/>
            <person name="Seaver E.C."/>
            <person name="Weisblat D.A."/>
            <person name="Putnam N.H."/>
            <person name="Rokhsar D.S."/>
        </authorList>
    </citation>
    <scope>NUCLEOTIDE SEQUENCE [LARGE SCALE GENOMIC DNA]</scope>
</reference>
<evidence type="ECO:0000313" key="3">
    <source>
        <dbReference type="Proteomes" id="UP000030746"/>
    </source>
</evidence>
<protein>
    <submittedName>
        <fullName evidence="2">Uncharacterized protein</fullName>
    </submittedName>
</protein>